<dbReference type="EMBL" id="VJDK01000009">
    <property type="protein sequence ID" value="MWY73993.1"/>
    <property type="molecule type" value="Genomic_DNA"/>
</dbReference>
<dbReference type="EMBL" id="VJIQ01000009">
    <property type="protein sequence ID" value="MXB13201.1"/>
    <property type="molecule type" value="Genomic_DNA"/>
</dbReference>
<evidence type="ECO:0000313" key="3">
    <source>
        <dbReference type="EMBL" id="MXB13201.1"/>
    </source>
</evidence>
<feature type="transmembrane region" description="Helical" evidence="1">
    <location>
        <begin position="139"/>
        <end position="157"/>
    </location>
</feature>
<organism evidence="2">
    <name type="scientific">Francisella tularensis</name>
    <dbReference type="NCBI Taxonomy" id="263"/>
    <lineage>
        <taxon>Bacteria</taxon>
        <taxon>Pseudomonadati</taxon>
        <taxon>Pseudomonadota</taxon>
        <taxon>Gammaproteobacteria</taxon>
        <taxon>Thiotrichales</taxon>
        <taxon>Francisellaceae</taxon>
        <taxon>Francisella</taxon>
    </lineage>
</organism>
<feature type="transmembrane region" description="Helical" evidence="1">
    <location>
        <begin position="15"/>
        <end position="36"/>
    </location>
</feature>
<sequence>MKKLVTDLRNLPNKLIYSIIIVLFSVFIVIYAYFILSWSIGMNTELATYGLGNSEYLYPLHTQYFLLDRPTLAIITYVLGQVAIPYFTLLISMSLLFVSAIIWMVILTKKNFSIIETLVFCSFYLISPIYIFQFNFVNQAIGIGIGFVLTSLAIYHFSLILNHDCEKFKNYVASIVYLFLCIGIYQSFIILFAEGVIFLLILEQLKNIKTNLKVIISILTKILFVSLAALIGYLLISKVIYIFIGESHYLANVYEGWHSNSFSEVIKHLLLYFANILISPLSFTYVLASLLLICFVRKFFLIIMLALLGCLALPFAFAVFLGAPIPLRILFPIPLSIAIVMLLIFRVTSNKKLIIAIACLCLFVNFKQICQLTYSQNMVQKYNEYNLEHLYSILHDKFGNKLYNTPVVFIASPKADNSFYIRHIYSEPFYFNSDEDFLSNVFPDKMWQTSSINHRVYYFMQWLGLFYKLPTEQQIELGKQISPSLAIFPEKGSITKKNNIIFVKLSE</sequence>
<evidence type="ECO:0008006" key="4">
    <source>
        <dbReference type="Google" id="ProtNLM"/>
    </source>
</evidence>
<protein>
    <recommendedName>
        <fullName evidence="4">Glucosyl transferase GtrII family protein</fullName>
    </recommendedName>
</protein>
<gene>
    <name evidence="2" type="ORF">FNB10_02260</name>
    <name evidence="3" type="ORF">FND40_02405</name>
</gene>
<evidence type="ECO:0000256" key="1">
    <source>
        <dbReference type="SAM" id="Phobius"/>
    </source>
</evidence>
<dbReference type="RefSeq" id="WP_015083881.1">
    <property type="nucleotide sequence ID" value="NZ_CP025778.1"/>
</dbReference>
<feature type="transmembrane region" description="Helical" evidence="1">
    <location>
        <begin position="222"/>
        <end position="244"/>
    </location>
</feature>
<feature type="transmembrane region" description="Helical" evidence="1">
    <location>
        <begin position="269"/>
        <end position="292"/>
    </location>
</feature>
<dbReference type="Pfam" id="PF14264">
    <property type="entry name" value="Glucos_trans_II"/>
    <property type="match status" value="1"/>
</dbReference>
<feature type="transmembrane region" description="Helical" evidence="1">
    <location>
        <begin position="329"/>
        <end position="347"/>
    </location>
</feature>
<comment type="caution">
    <text evidence="2">The sequence shown here is derived from an EMBL/GenBank/DDBJ whole genome shotgun (WGS) entry which is preliminary data.</text>
</comment>
<keyword evidence="1" id="KW-0472">Membrane</keyword>
<feature type="transmembrane region" description="Helical" evidence="1">
    <location>
        <begin position="86"/>
        <end position="106"/>
    </location>
</feature>
<reference evidence="2" key="1">
    <citation type="submission" date="2019-06" db="EMBL/GenBank/DDBJ databases">
        <title>Phylogeography and genetic diversity of Francisella tularensis subsp. holarctica in France (1947-2018).</title>
        <authorList>
            <person name="Kevin M."/>
            <person name="Madani N."/>
            <person name="Maurin M."/>
        </authorList>
    </citation>
    <scope>NUCLEOTIDE SEQUENCE</scope>
    <source>
        <strain evidence="2">10-1635/5</strain>
        <strain evidence="3">93-11516</strain>
    </source>
</reference>
<proteinExistence type="predicted"/>
<accession>A0A6B0K3L5</accession>
<feature type="transmembrane region" description="Helical" evidence="1">
    <location>
        <begin position="299"/>
        <end position="323"/>
    </location>
</feature>
<keyword evidence="1" id="KW-0812">Transmembrane</keyword>
<evidence type="ECO:0000313" key="2">
    <source>
        <dbReference type="EMBL" id="MWY73993.1"/>
    </source>
</evidence>
<dbReference type="AlphaFoldDB" id="A0A6B0K3L5"/>
<dbReference type="InterPro" id="IPR025686">
    <property type="entry name" value="Glucos_trans_II"/>
</dbReference>
<keyword evidence="1" id="KW-1133">Transmembrane helix</keyword>
<name>A0A6B0K3L5_FRATU</name>
<feature type="transmembrane region" description="Helical" evidence="1">
    <location>
        <begin position="112"/>
        <end position="132"/>
    </location>
</feature>
<feature type="transmembrane region" description="Helical" evidence="1">
    <location>
        <begin position="177"/>
        <end position="202"/>
    </location>
</feature>